<name>A0A0W0CFN0_CANGB</name>
<comment type="subcellular location">
    <subcellularLocation>
        <location evidence="1">Nucleus</location>
        <location evidence="1">Nucleolus</location>
    </subcellularLocation>
</comment>
<dbReference type="VEuPathDB" id="FungiDB:GVI51_J07315"/>
<dbReference type="Proteomes" id="UP000054886">
    <property type="component" value="Unassembled WGS sequence"/>
</dbReference>
<evidence type="ECO:0000259" key="4">
    <source>
        <dbReference type="Pfam" id="PF10447"/>
    </source>
</evidence>
<evidence type="ECO:0000259" key="5">
    <source>
        <dbReference type="Pfam" id="PF21551"/>
    </source>
</evidence>
<dbReference type="PhylomeDB" id="A0A0W0CFN0"/>
<keyword evidence="3" id="KW-0271">Exosome</keyword>
<dbReference type="VEuPathDB" id="FungiDB:B1J91_J07458g"/>
<accession>A0A0W0CFN0</accession>
<dbReference type="InterPro" id="IPR012340">
    <property type="entry name" value="NA-bd_OB-fold"/>
</dbReference>
<dbReference type="FunFam" id="2.40.50.140:FF:000312">
    <property type="entry name" value="Exosome complex component CSL4"/>
    <property type="match status" value="1"/>
</dbReference>
<protein>
    <submittedName>
        <fullName evidence="6">Exosome complex component CSL4</fullName>
    </submittedName>
</protein>
<dbReference type="GO" id="GO:0070481">
    <property type="term" value="P:nuclear-transcribed mRNA catabolic process, non-stop decay"/>
    <property type="evidence" value="ECO:0007669"/>
    <property type="project" value="EnsemblFungi"/>
</dbReference>
<evidence type="ECO:0000313" key="7">
    <source>
        <dbReference type="Proteomes" id="UP000054886"/>
    </source>
</evidence>
<dbReference type="Gene3D" id="2.40.50.140">
    <property type="entry name" value="Nucleic acid-binding proteins"/>
    <property type="match status" value="1"/>
</dbReference>
<proteinExistence type="predicted"/>
<sequence>MSEHLPIDQTVFPGDLICPEIGSEKQEDKLIIYKYTPGRGCSLQKYKYNQHSLDAIVSTVVGVVETQEIEPETTETKENNTVTTEGDTDRTVKYVEVRVVPIPKDLEVEYKSNKDNNFANNLPKEGDVVLARVTRISAQKVNVEILAVENEPIPLDSGVGSNGAGKVAPGGGSGASTFSVSQASSDLGETFRGMIRSQDIRATERDRVKVIESYKPGDIIRAQILSLGDGNNYYLTTARNDLGVVFARSDNGAGGLMYAVDWQTMVSPFTGVQERRKCAKPFEYE</sequence>
<dbReference type="GO" id="GO:0005730">
    <property type="term" value="C:nucleolus"/>
    <property type="evidence" value="ECO:0007669"/>
    <property type="project" value="UniProtKB-SubCell"/>
</dbReference>
<keyword evidence="2" id="KW-0963">Cytoplasm</keyword>
<dbReference type="PANTHER" id="PTHR12686:SF8">
    <property type="entry name" value="EXOSOME COMPLEX COMPONENT CSL4"/>
    <property type="match status" value="1"/>
</dbReference>
<dbReference type="InterPro" id="IPR019495">
    <property type="entry name" value="EXOSC1_C"/>
</dbReference>
<dbReference type="AlphaFoldDB" id="A0A0W0CFN0"/>
<dbReference type="Pfam" id="PF21551">
    <property type="entry name" value="CSL4_N"/>
    <property type="match status" value="1"/>
</dbReference>
<organism evidence="6 7">
    <name type="scientific">Candida glabrata</name>
    <name type="common">Yeast</name>
    <name type="synonym">Torulopsis glabrata</name>
    <dbReference type="NCBI Taxonomy" id="5478"/>
    <lineage>
        <taxon>Eukaryota</taxon>
        <taxon>Fungi</taxon>
        <taxon>Dikarya</taxon>
        <taxon>Ascomycota</taxon>
        <taxon>Saccharomycotina</taxon>
        <taxon>Saccharomycetes</taxon>
        <taxon>Saccharomycetales</taxon>
        <taxon>Saccharomycetaceae</taxon>
        <taxon>Nakaseomyces</taxon>
    </lineage>
</organism>
<dbReference type="SUPFAM" id="SSF50249">
    <property type="entry name" value="Nucleic acid-binding proteins"/>
    <property type="match status" value="1"/>
</dbReference>
<dbReference type="GO" id="GO:0000177">
    <property type="term" value="C:cytoplasmic exosome (RNase complex)"/>
    <property type="evidence" value="ECO:0007669"/>
    <property type="project" value="EnsemblFungi"/>
</dbReference>
<reference evidence="6 7" key="1">
    <citation type="submission" date="2015-10" db="EMBL/GenBank/DDBJ databases">
        <title>Draft genomes sequences of Candida glabrata isolates 1A, 1B, 2A, 2B, 3A and 3B.</title>
        <authorList>
            <person name="Haavelsrud O.E."/>
            <person name="Gaustad P."/>
        </authorList>
    </citation>
    <scope>NUCLEOTIDE SEQUENCE [LARGE SCALE GENOMIC DNA]</scope>
    <source>
        <strain evidence="6">910700640</strain>
    </source>
</reference>
<dbReference type="GO" id="GO:0071038">
    <property type="term" value="P:TRAMP-dependent tRNA surveillance pathway"/>
    <property type="evidence" value="ECO:0007669"/>
    <property type="project" value="EnsemblFungi"/>
</dbReference>
<dbReference type="VEuPathDB" id="FungiDB:CAGL0J07458g"/>
<feature type="domain" description="Exosome complex component CSL4 N-terminal" evidence="5">
    <location>
        <begin position="12"/>
        <end position="68"/>
    </location>
</feature>
<dbReference type="InterPro" id="IPR048626">
    <property type="entry name" value="CSL4_N"/>
</dbReference>
<dbReference type="GO" id="GO:0071035">
    <property type="term" value="P:nuclear polyadenylation-dependent rRNA catabolic process"/>
    <property type="evidence" value="ECO:0007669"/>
    <property type="project" value="EnsemblFungi"/>
</dbReference>
<dbReference type="GO" id="GO:0000467">
    <property type="term" value="P:exonucleolytic trimming to generate mature 3'-end of 5.8S rRNA from tricistronic rRNA transcript (SSU-rRNA, 5.8S rRNA, LSU-rRNA)"/>
    <property type="evidence" value="ECO:0007669"/>
    <property type="project" value="EnsemblFungi"/>
</dbReference>
<evidence type="ECO:0000313" key="6">
    <source>
        <dbReference type="EMBL" id="KTB11034.1"/>
    </source>
</evidence>
<evidence type="ECO:0000256" key="3">
    <source>
        <dbReference type="ARBA" id="ARBA00022835"/>
    </source>
</evidence>
<dbReference type="EMBL" id="LLZZ01000043">
    <property type="protein sequence ID" value="KTB11034.1"/>
    <property type="molecule type" value="Genomic_DNA"/>
</dbReference>
<feature type="domain" description="Exosome complex component CSL4 C-terminal" evidence="4">
    <location>
        <begin position="122"/>
        <end position="227"/>
    </location>
</feature>
<dbReference type="Pfam" id="PF10447">
    <property type="entry name" value="EXOSC1"/>
    <property type="match status" value="1"/>
</dbReference>
<dbReference type="GO" id="GO:0003723">
    <property type="term" value="F:RNA binding"/>
    <property type="evidence" value="ECO:0007669"/>
    <property type="project" value="InterPro"/>
</dbReference>
<dbReference type="VEuPathDB" id="FungiDB:GWK60_J07293"/>
<dbReference type="GO" id="GO:0000176">
    <property type="term" value="C:nuclear exosome (RNase complex)"/>
    <property type="evidence" value="ECO:0007669"/>
    <property type="project" value="EnsemblFungi"/>
</dbReference>
<evidence type="ECO:0000256" key="1">
    <source>
        <dbReference type="ARBA" id="ARBA00004604"/>
    </source>
</evidence>
<dbReference type="VEuPathDB" id="FungiDB:GW608_J07337"/>
<dbReference type="Gene3D" id="2.40.50.880">
    <property type="match status" value="1"/>
</dbReference>
<evidence type="ECO:0000256" key="2">
    <source>
        <dbReference type="ARBA" id="ARBA00022490"/>
    </source>
</evidence>
<dbReference type="GO" id="GO:0006397">
    <property type="term" value="P:mRNA processing"/>
    <property type="evidence" value="ECO:0007669"/>
    <property type="project" value="EnsemblFungi"/>
</dbReference>
<gene>
    <name evidence="6" type="ORF">AO440_003085</name>
</gene>
<comment type="caution">
    <text evidence="6">The sequence shown here is derived from an EMBL/GenBank/DDBJ whole genome shotgun (WGS) entry which is preliminary data.</text>
</comment>
<dbReference type="InterPro" id="IPR039771">
    <property type="entry name" value="Csl4"/>
</dbReference>
<dbReference type="PANTHER" id="PTHR12686">
    <property type="entry name" value="3'-5' EXORIBONUCLEASE CSL4-RELATED"/>
    <property type="match status" value="1"/>
</dbReference>